<feature type="domain" description="HTH iclR-type" evidence="4">
    <location>
        <begin position="9"/>
        <end position="69"/>
    </location>
</feature>
<keyword evidence="1" id="KW-0805">Transcription regulation</keyword>
<keyword evidence="2" id="KW-0238">DNA-binding</keyword>
<dbReference type="Pfam" id="PF09339">
    <property type="entry name" value="HTH_IclR"/>
    <property type="match status" value="1"/>
</dbReference>
<dbReference type="PANTHER" id="PTHR30136:SF35">
    <property type="entry name" value="HTH-TYPE TRANSCRIPTIONAL REGULATOR RV1719"/>
    <property type="match status" value="1"/>
</dbReference>
<dbReference type="PROSITE" id="PS51078">
    <property type="entry name" value="ICLR_ED"/>
    <property type="match status" value="1"/>
</dbReference>
<evidence type="ECO:0000256" key="3">
    <source>
        <dbReference type="ARBA" id="ARBA00023163"/>
    </source>
</evidence>
<dbReference type="InterPro" id="IPR005471">
    <property type="entry name" value="Tscrpt_reg_IclR_N"/>
</dbReference>
<evidence type="ECO:0000313" key="6">
    <source>
        <dbReference type="EMBL" id="KAA9014002.1"/>
    </source>
</evidence>
<keyword evidence="3" id="KW-0804">Transcription</keyword>
<dbReference type="GO" id="GO:0045892">
    <property type="term" value="P:negative regulation of DNA-templated transcription"/>
    <property type="evidence" value="ECO:0007669"/>
    <property type="project" value="TreeGrafter"/>
</dbReference>
<evidence type="ECO:0000256" key="1">
    <source>
        <dbReference type="ARBA" id="ARBA00023015"/>
    </source>
</evidence>
<dbReference type="InterPro" id="IPR036388">
    <property type="entry name" value="WH-like_DNA-bd_sf"/>
</dbReference>
<dbReference type="InterPro" id="IPR014757">
    <property type="entry name" value="Tscrpt_reg_IclR_C"/>
</dbReference>
<accession>A0A5J5HWC8</accession>
<dbReference type="RefSeq" id="WP_120252354.1">
    <property type="nucleotide sequence ID" value="NZ_JBNNIY010000016.1"/>
</dbReference>
<dbReference type="GO" id="GO:0003677">
    <property type="term" value="F:DNA binding"/>
    <property type="evidence" value="ECO:0007669"/>
    <property type="project" value="UniProtKB-KW"/>
</dbReference>
<proteinExistence type="predicted"/>
<name>A0A5J5HWC8_9SPHN</name>
<evidence type="ECO:0000313" key="8">
    <source>
        <dbReference type="Proteomes" id="UP000325933"/>
    </source>
</evidence>
<feature type="domain" description="IclR-ED" evidence="5">
    <location>
        <begin position="70"/>
        <end position="253"/>
    </location>
</feature>
<dbReference type="PANTHER" id="PTHR30136">
    <property type="entry name" value="HELIX-TURN-HELIX TRANSCRIPTIONAL REGULATOR, ICLR FAMILY"/>
    <property type="match status" value="1"/>
</dbReference>
<organism evidence="7 8">
    <name type="scientific">Sphingobium limneticum</name>
    <dbReference type="NCBI Taxonomy" id="1007511"/>
    <lineage>
        <taxon>Bacteria</taxon>
        <taxon>Pseudomonadati</taxon>
        <taxon>Pseudomonadota</taxon>
        <taxon>Alphaproteobacteria</taxon>
        <taxon>Sphingomonadales</taxon>
        <taxon>Sphingomonadaceae</taxon>
        <taxon>Sphingobium</taxon>
    </lineage>
</organism>
<dbReference type="Gene3D" id="3.30.450.40">
    <property type="match status" value="1"/>
</dbReference>
<dbReference type="Proteomes" id="UP000325933">
    <property type="component" value="Unassembled WGS sequence"/>
</dbReference>
<evidence type="ECO:0000313" key="9">
    <source>
        <dbReference type="Proteomes" id="UP000326364"/>
    </source>
</evidence>
<evidence type="ECO:0000259" key="5">
    <source>
        <dbReference type="PROSITE" id="PS51078"/>
    </source>
</evidence>
<evidence type="ECO:0000313" key="7">
    <source>
        <dbReference type="EMBL" id="KAA9027159.1"/>
    </source>
</evidence>
<sequence>MNGTTPSTVKSAMRTIDIIEYVVARPAGVVAQEIAAGLAIPVSSLSYLLATLVERHYLAREGRRYLPGPALERLASPRVAMSLADKVRPLVKSLRLQINETASFFVRDGWLLEAIVTETAEQSLRYSISVGTRSPLHCLAAGKALLAHLSDAELDAYFAQTPLERFTPSSIVDVAQLRAELAEIRATGIGRTREEYTPGICGLGIAVVIDGEAVGAFALAIPVPRFTAEVEGRTIAKLEQAVSLFAAAEMPAV</sequence>
<dbReference type="Pfam" id="PF01614">
    <property type="entry name" value="IclR_C"/>
    <property type="match status" value="1"/>
</dbReference>
<dbReference type="SUPFAM" id="SSF46785">
    <property type="entry name" value="Winged helix' DNA-binding domain"/>
    <property type="match status" value="1"/>
</dbReference>
<dbReference type="AlphaFoldDB" id="A0A5J5HWC8"/>
<dbReference type="InterPro" id="IPR050707">
    <property type="entry name" value="HTH_MetabolicPath_Reg"/>
</dbReference>
<dbReference type="InterPro" id="IPR036390">
    <property type="entry name" value="WH_DNA-bd_sf"/>
</dbReference>
<dbReference type="GO" id="GO:0003700">
    <property type="term" value="F:DNA-binding transcription factor activity"/>
    <property type="evidence" value="ECO:0007669"/>
    <property type="project" value="TreeGrafter"/>
</dbReference>
<dbReference type="EMBL" id="VYQB01000014">
    <property type="protein sequence ID" value="KAA9014002.1"/>
    <property type="molecule type" value="Genomic_DNA"/>
</dbReference>
<dbReference type="EMBL" id="VYQA01000014">
    <property type="protein sequence ID" value="KAA9027159.1"/>
    <property type="molecule type" value="Genomic_DNA"/>
</dbReference>
<dbReference type="Gene3D" id="1.10.10.10">
    <property type="entry name" value="Winged helix-like DNA-binding domain superfamily/Winged helix DNA-binding domain"/>
    <property type="match status" value="1"/>
</dbReference>
<dbReference type="PROSITE" id="PS51077">
    <property type="entry name" value="HTH_ICLR"/>
    <property type="match status" value="1"/>
</dbReference>
<gene>
    <name evidence="7" type="ORF">F4U95_17525</name>
    <name evidence="6" type="ORF">F4U96_17400</name>
</gene>
<evidence type="ECO:0000256" key="2">
    <source>
        <dbReference type="ARBA" id="ARBA00023125"/>
    </source>
</evidence>
<comment type="caution">
    <text evidence="7">The sequence shown here is derived from an EMBL/GenBank/DDBJ whole genome shotgun (WGS) entry which is preliminary data.</text>
</comment>
<keyword evidence="9" id="KW-1185">Reference proteome</keyword>
<dbReference type="SUPFAM" id="SSF55781">
    <property type="entry name" value="GAF domain-like"/>
    <property type="match status" value="1"/>
</dbReference>
<evidence type="ECO:0000259" key="4">
    <source>
        <dbReference type="PROSITE" id="PS51077"/>
    </source>
</evidence>
<reference evidence="8 9" key="1">
    <citation type="submission" date="2019-09" db="EMBL/GenBank/DDBJ databases">
        <authorList>
            <person name="Feng G."/>
        </authorList>
    </citation>
    <scope>NUCLEOTIDE SEQUENCE [LARGE SCALE GENOMIC DNA]</scope>
    <source>
        <strain evidence="7 8">KACC 19283</strain>
        <strain evidence="6 9">KACC 19284</strain>
    </source>
</reference>
<dbReference type="InterPro" id="IPR029016">
    <property type="entry name" value="GAF-like_dom_sf"/>
</dbReference>
<dbReference type="Proteomes" id="UP000326364">
    <property type="component" value="Unassembled WGS sequence"/>
</dbReference>
<protein>
    <submittedName>
        <fullName evidence="7">IclR family transcriptional regulator</fullName>
    </submittedName>
</protein>